<sequence>MNLSEIIQPIKKELLEFEKTFKKEMLSKVKLLNIIAHYILKQKGKRIRPTLVLLSAKLVGDINETTYHAAALVELLHTATLIHDDVVDESNMRRGFPSINAIWGNKVAVLIGDFFLAQGLLLSLKHKEYKFLHITSEAVKRMSEGELLEIQSSRGNDFDEETYFRIISDKTASLISACCELGAASASEDDFIIEKLKFFGENLGIAFQLRDDLLDYLGDSAITGKPTGADIKEGKITLPLIYALKNSPRKESRHVMKIIKNNPTNKDIYYVIDFVKNYGGIDYTLKIAEEYLDKAKQFIIDFAESPAKESLLKLTDFVLERVS</sequence>
<evidence type="ECO:0000313" key="8">
    <source>
        <dbReference type="Proteomes" id="UP000199197"/>
    </source>
</evidence>
<reference evidence="8" key="1">
    <citation type="submission" date="2015-11" db="EMBL/GenBank/DDBJ databases">
        <authorList>
            <person name="Varghese N."/>
        </authorList>
    </citation>
    <scope>NUCLEOTIDE SEQUENCE [LARGE SCALE GENOMIC DNA]</scope>
    <source>
        <strain evidence="8">JGI-23</strain>
    </source>
</reference>
<dbReference type="GO" id="GO:0008299">
    <property type="term" value="P:isoprenoid biosynthetic process"/>
    <property type="evidence" value="ECO:0007669"/>
    <property type="project" value="InterPro"/>
</dbReference>
<accession>A0A0P1P023</accession>
<evidence type="ECO:0000313" key="7">
    <source>
        <dbReference type="EMBL" id="CUT04871.1"/>
    </source>
</evidence>
<evidence type="ECO:0000256" key="1">
    <source>
        <dbReference type="ARBA" id="ARBA00001946"/>
    </source>
</evidence>
<dbReference type="InterPro" id="IPR000092">
    <property type="entry name" value="Polyprenyl_synt"/>
</dbReference>
<dbReference type="SUPFAM" id="SSF48576">
    <property type="entry name" value="Terpenoid synthases"/>
    <property type="match status" value="1"/>
</dbReference>
<dbReference type="InterPro" id="IPR033749">
    <property type="entry name" value="Polyprenyl_synt_CS"/>
</dbReference>
<evidence type="ECO:0000256" key="5">
    <source>
        <dbReference type="ARBA" id="ARBA00022842"/>
    </source>
</evidence>
<keyword evidence="5" id="KW-0460">Magnesium</keyword>
<dbReference type="SFLD" id="SFLDS00005">
    <property type="entry name" value="Isoprenoid_Synthase_Type_I"/>
    <property type="match status" value="1"/>
</dbReference>
<dbReference type="InterPro" id="IPR008949">
    <property type="entry name" value="Isoprenoid_synthase_dom_sf"/>
</dbReference>
<dbReference type="CDD" id="cd00685">
    <property type="entry name" value="Trans_IPPS_HT"/>
    <property type="match status" value="1"/>
</dbReference>
<dbReference type="PANTHER" id="PTHR12001">
    <property type="entry name" value="GERANYLGERANYL PYROPHOSPHATE SYNTHASE"/>
    <property type="match status" value="1"/>
</dbReference>
<dbReference type="Gene3D" id="1.10.600.10">
    <property type="entry name" value="Farnesyl Diphosphate Synthase"/>
    <property type="match status" value="1"/>
</dbReference>
<keyword evidence="8" id="KW-1185">Reference proteome</keyword>
<dbReference type="PROSITE" id="PS00444">
    <property type="entry name" value="POLYPRENYL_SYNTHASE_2"/>
    <property type="match status" value="1"/>
</dbReference>
<gene>
    <name evidence="7" type="ORF">JGI23_01825</name>
</gene>
<organism evidence="7 8">
    <name type="scientific">Candidatus Chryseopegocella kryptomonas</name>
    <dbReference type="NCBI Taxonomy" id="1633643"/>
    <lineage>
        <taxon>Bacteria</taxon>
        <taxon>Pseudomonadati</taxon>
        <taxon>Candidatus Kryptoniota</taxon>
        <taxon>Candidatus Chryseopegocella</taxon>
    </lineage>
</organism>
<dbReference type="Proteomes" id="UP000199197">
    <property type="component" value="Unassembled WGS sequence"/>
</dbReference>
<dbReference type="RefSeq" id="WP_234697291.1">
    <property type="nucleotide sequence ID" value="NZ_CZVW01000029.1"/>
</dbReference>
<dbReference type="GO" id="GO:0046872">
    <property type="term" value="F:metal ion binding"/>
    <property type="evidence" value="ECO:0007669"/>
    <property type="project" value="UniProtKB-KW"/>
</dbReference>
<name>A0A0P1P023_9BACT</name>
<dbReference type="EMBL" id="CZVW01000029">
    <property type="protein sequence ID" value="CUT04871.1"/>
    <property type="molecule type" value="Genomic_DNA"/>
</dbReference>
<evidence type="ECO:0000256" key="3">
    <source>
        <dbReference type="ARBA" id="ARBA00022679"/>
    </source>
</evidence>
<protein>
    <submittedName>
        <fullName evidence="7">Octaprenyl-diphosphate synthase</fullName>
    </submittedName>
</protein>
<keyword evidence="3 6" id="KW-0808">Transferase</keyword>
<dbReference type="GO" id="GO:0004659">
    <property type="term" value="F:prenyltransferase activity"/>
    <property type="evidence" value="ECO:0007669"/>
    <property type="project" value="InterPro"/>
</dbReference>
<dbReference type="Pfam" id="PF00348">
    <property type="entry name" value="polyprenyl_synt"/>
    <property type="match status" value="1"/>
</dbReference>
<evidence type="ECO:0000256" key="4">
    <source>
        <dbReference type="ARBA" id="ARBA00022723"/>
    </source>
</evidence>
<evidence type="ECO:0000256" key="6">
    <source>
        <dbReference type="RuleBase" id="RU004466"/>
    </source>
</evidence>
<comment type="cofactor">
    <cofactor evidence="1">
        <name>Mg(2+)</name>
        <dbReference type="ChEBI" id="CHEBI:18420"/>
    </cofactor>
</comment>
<dbReference type="SFLD" id="SFLDG01017">
    <property type="entry name" value="Polyprenyl_Transferase_Like"/>
    <property type="match status" value="1"/>
</dbReference>
<keyword evidence="4" id="KW-0479">Metal-binding</keyword>
<dbReference type="PANTHER" id="PTHR12001:SF69">
    <property type="entry name" value="ALL TRANS-POLYPRENYL-DIPHOSPHATE SYNTHASE PDSS1"/>
    <property type="match status" value="1"/>
</dbReference>
<comment type="similarity">
    <text evidence="2 6">Belongs to the FPP/GGPP synthase family.</text>
</comment>
<evidence type="ECO:0000256" key="2">
    <source>
        <dbReference type="ARBA" id="ARBA00006706"/>
    </source>
</evidence>
<proteinExistence type="inferred from homology"/>
<dbReference type="AlphaFoldDB" id="A0A0P1P023"/>
<dbReference type="PROSITE" id="PS00723">
    <property type="entry name" value="POLYPRENYL_SYNTHASE_1"/>
    <property type="match status" value="1"/>
</dbReference>